<dbReference type="EMBL" id="JALBWM010000040">
    <property type="protein sequence ID" value="MCO1334853.1"/>
    <property type="molecule type" value="Genomic_DNA"/>
</dbReference>
<proteinExistence type="predicted"/>
<evidence type="ECO:0000256" key="3">
    <source>
        <dbReference type="ARBA" id="ARBA00022692"/>
    </source>
</evidence>
<dbReference type="RefSeq" id="WP_252466539.1">
    <property type="nucleotide sequence ID" value="NZ_JALBWM010000040.1"/>
</dbReference>
<comment type="caution">
    <text evidence="7">The sequence shown here is derived from an EMBL/GenBank/DDBJ whole genome shotgun (WGS) entry which is preliminary data.</text>
</comment>
<keyword evidence="2" id="KW-1003">Cell membrane</keyword>
<feature type="transmembrane region" description="Helical" evidence="6">
    <location>
        <begin position="112"/>
        <end position="134"/>
    </location>
</feature>
<evidence type="ECO:0000256" key="1">
    <source>
        <dbReference type="ARBA" id="ARBA00004651"/>
    </source>
</evidence>
<feature type="transmembrane region" description="Helical" evidence="6">
    <location>
        <begin position="72"/>
        <end position="92"/>
    </location>
</feature>
<evidence type="ECO:0000313" key="8">
    <source>
        <dbReference type="Proteomes" id="UP001139028"/>
    </source>
</evidence>
<dbReference type="GO" id="GO:0005886">
    <property type="term" value="C:plasma membrane"/>
    <property type="evidence" value="ECO:0007669"/>
    <property type="project" value="UniProtKB-SubCell"/>
</dbReference>
<comment type="subcellular location">
    <subcellularLocation>
        <location evidence="1">Cell membrane</location>
        <topology evidence="1">Multi-pass membrane protein</topology>
    </subcellularLocation>
</comment>
<evidence type="ECO:0000313" key="7">
    <source>
        <dbReference type="EMBL" id="MCO1334853.1"/>
    </source>
</evidence>
<dbReference type="Proteomes" id="UP001139028">
    <property type="component" value="Unassembled WGS sequence"/>
</dbReference>
<keyword evidence="5 6" id="KW-0472">Membrane</keyword>
<dbReference type="AlphaFoldDB" id="A0A9X2ESB4"/>
<dbReference type="PANTHER" id="PTHR30086">
    <property type="entry name" value="ARGININE EXPORTER PROTEIN ARGO"/>
    <property type="match status" value="1"/>
</dbReference>
<protein>
    <submittedName>
        <fullName evidence="7">LysE family translocator</fullName>
    </submittedName>
</protein>
<gene>
    <name evidence="7" type="ORF">MO867_10925</name>
</gene>
<accession>A0A9X2ESB4</accession>
<feature type="transmembrane region" description="Helical" evidence="6">
    <location>
        <begin position="180"/>
        <end position="198"/>
    </location>
</feature>
<dbReference type="Pfam" id="PF01810">
    <property type="entry name" value="LysE"/>
    <property type="match status" value="1"/>
</dbReference>
<sequence>MLEALFSLIAATTLLLGSPGPAPLALAASGATFGIRKSSRFLIGILLGLSVAIVGATAGLAALLVAWPEARFAVQLCGALYIGYIAIKIATAPVLDQSQSAASQAPSLLDGFIFNLLNPKAYAAFFAIFSQFLLPIEKSGLSYIATGLVCLMVAAVVDFIWLCLGGILRPVFYKPKQARMIRVCFALLMIIAVLAVFLRESV</sequence>
<evidence type="ECO:0000256" key="2">
    <source>
        <dbReference type="ARBA" id="ARBA00022475"/>
    </source>
</evidence>
<feature type="transmembrane region" description="Helical" evidence="6">
    <location>
        <begin position="43"/>
        <end position="65"/>
    </location>
</feature>
<feature type="transmembrane region" description="Helical" evidence="6">
    <location>
        <begin position="141"/>
        <end position="168"/>
    </location>
</feature>
<evidence type="ECO:0000256" key="6">
    <source>
        <dbReference type="SAM" id="Phobius"/>
    </source>
</evidence>
<keyword evidence="8" id="KW-1185">Reference proteome</keyword>
<dbReference type="GO" id="GO:0033228">
    <property type="term" value="P:cysteine export across plasma membrane"/>
    <property type="evidence" value="ECO:0007669"/>
    <property type="project" value="TreeGrafter"/>
</dbReference>
<organism evidence="7 8">
    <name type="scientific">Microbulbifer okhotskensis</name>
    <dbReference type="NCBI Taxonomy" id="2926617"/>
    <lineage>
        <taxon>Bacteria</taxon>
        <taxon>Pseudomonadati</taxon>
        <taxon>Pseudomonadota</taxon>
        <taxon>Gammaproteobacteria</taxon>
        <taxon>Cellvibrionales</taxon>
        <taxon>Microbulbiferaceae</taxon>
        <taxon>Microbulbifer</taxon>
    </lineage>
</organism>
<dbReference type="PANTHER" id="PTHR30086:SF20">
    <property type="entry name" value="ARGININE EXPORTER PROTEIN ARGO-RELATED"/>
    <property type="match status" value="1"/>
</dbReference>
<evidence type="ECO:0000256" key="4">
    <source>
        <dbReference type="ARBA" id="ARBA00022989"/>
    </source>
</evidence>
<keyword evidence="4 6" id="KW-1133">Transmembrane helix</keyword>
<keyword evidence="3 6" id="KW-0812">Transmembrane</keyword>
<reference evidence="7" key="1">
    <citation type="journal article" date="2022" name="Arch. Microbiol.">
        <title>Microbulbifer okhotskensis sp. nov., isolated from a deep bottom sediment of the Okhotsk Sea.</title>
        <authorList>
            <person name="Romanenko L."/>
            <person name="Kurilenko V."/>
            <person name="Otstavnykh N."/>
            <person name="Velansky P."/>
            <person name="Isaeva M."/>
            <person name="Mikhailov V."/>
        </authorList>
    </citation>
    <scope>NUCLEOTIDE SEQUENCE</scope>
    <source>
        <strain evidence="7">OS29</strain>
    </source>
</reference>
<dbReference type="InterPro" id="IPR001123">
    <property type="entry name" value="LeuE-type"/>
</dbReference>
<evidence type="ECO:0000256" key="5">
    <source>
        <dbReference type="ARBA" id="ARBA00023136"/>
    </source>
</evidence>
<name>A0A9X2ESB4_9GAMM</name>
<dbReference type="GO" id="GO:0015171">
    <property type="term" value="F:amino acid transmembrane transporter activity"/>
    <property type="evidence" value="ECO:0007669"/>
    <property type="project" value="TreeGrafter"/>
</dbReference>